<dbReference type="PANTHER" id="PTHR42872:SF6">
    <property type="entry name" value="PROTEIN-GLUTAMATE METHYLESTERASE_PROTEIN-GLUTAMINE GLUTAMINASE"/>
    <property type="match status" value="1"/>
</dbReference>
<dbReference type="AlphaFoldDB" id="A0A9D7SHC0"/>
<dbReference type="GO" id="GO:0050568">
    <property type="term" value="F:protein-glutamine glutaminase activity"/>
    <property type="evidence" value="ECO:0007669"/>
    <property type="project" value="UniProtKB-UniRule"/>
</dbReference>
<evidence type="ECO:0000256" key="5">
    <source>
        <dbReference type="HAMAP-Rule" id="MF_00099"/>
    </source>
</evidence>
<evidence type="ECO:0000259" key="8">
    <source>
        <dbReference type="PROSITE" id="PS50110"/>
    </source>
</evidence>
<dbReference type="CDD" id="cd16432">
    <property type="entry name" value="CheB_Rec"/>
    <property type="match status" value="1"/>
</dbReference>
<name>A0A9D7SHC0_9BACT</name>
<dbReference type="GO" id="GO:0000156">
    <property type="term" value="F:phosphorelay response regulator activity"/>
    <property type="evidence" value="ECO:0007669"/>
    <property type="project" value="InterPro"/>
</dbReference>
<feature type="active site" evidence="5 6">
    <location>
        <position position="170"/>
    </location>
</feature>
<dbReference type="InterPro" id="IPR001789">
    <property type="entry name" value="Sig_transdc_resp-reg_receiver"/>
</dbReference>
<comment type="catalytic activity">
    <reaction evidence="5">
        <text>L-glutaminyl-[protein] + H2O = L-glutamyl-[protein] + NH4(+)</text>
        <dbReference type="Rhea" id="RHEA:16441"/>
        <dbReference type="Rhea" id="RHEA-COMP:10207"/>
        <dbReference type="Rhea" id="RHEA-COMP:10208"/>
        <dbReference type="ChEBI" id="CHEBI:15377"/>
        <dbReference type="ChEBI" id="CHEBI:28938"/>
        <dbReference type="ChEBI" id="CHEBI:29973"/>
        <dbReference type="ChEBI" id="CHEBI:30011"/>
        <dbReference type="EC" id="3.5.1.44"/>
    </reaction>
</comment>
<sequence length="351" mass="37397">MNQDRKRRVLIVDDSALVRQVLTNILSRHPLLEVVGIAKDPYDARERIKELDPDVLTLDVEMPRMDGLTFLGKLMKAHPMPAVMLSSLTAKGTTTALDALDLGAVDVIGKPTMDQARGLEAMGAEIAETVYAASLARVSGARAPSPAAHALAPLAARAKAGRALIAIGSSTGGTEALRQIFEAIPENLPPIAVVQHMLPGFTAAFAERLDRSCRARVKVAVDGEPLKPGTVYLAPNEAHLTVGRHSMGLVALLQTGDRVSRHLPSVDVLFNSVAECCGQHAMGVILTGMGDDGARGLLLMRQKGCHTLGQDEATCVVYGMPRSAWMRGAVEQQAPLNDIASRLVTWCGREA</sequence>
<organism evidence="10 11">
    <name type="scientific">Candidatus Geothrix skivensis</name>
    <dbReference type="NCBI Taxonomy" id="2954439"/>
    <lineage>
        <taxon>Bacteria</taxon>
        <taxon>Pseudomonadati</taxon>
        <taxon>Acidobacteriota</taxon>
        <taxon>Holophagae</taxon>
        <taxon>Holophagales</taxon>
        <taxon>Holophagaceae</taxon>
        <taxon>Geothrix</taxon>
    </lineage>
</organism>
<dbReference type="InterPro" id="IPR008248">
    <property type="entry name" value="CheB-like"/>
</dbReference>
<feature type="modified residue" description="4-aspartylphosphate" evidence="5 7">
    <location>
        <position position="59"/>
    </location>
</feature>
<dbReference type="PIRSF" id="PIRSF000876">
    <property type="entry name" value="RR_chemtxs_CheB"/>
    <property type="match status" value="1"/>
</dbReference>
<dbReference type="Pfam" id="PF00072">
    <property type="entry name" value="Response_reg"/>
    <property type="match status" value="1"/>
</dbReference>
<comment type="subcellular location">
    <subcellularLocation>
        <location evidence="5">Cytoplasm</location>
    </subcellularLocation>
</comment>
<dbReference type="SUPFAM" id="SSF52172">
    <property type="entry name" value="CheY-like"/>
    <property type="match status" value="1"/>
</dbReference>
<keyword evidence="3 5" id="KW-0378">Hydrolase</keyword>
<evidence type="ECO:0000313" key="11">
    <source>
        <dbReference type="Proteomes" id="UP000886657"/>
    </source>
</evidence>
<dbReference type="Pfam" id="PF01339">
    <property type="entry name" value="CheB_methylest"/>
    <property type="match status" value="1"/>
</dbReference>
<dbReference type="GO" id="GO:0006935">
    <property type="term" value="P:chemotaxis"/>
    <property type="evidence" value="ECO:0007669"/>
    <property type="project" value="UniProtKB-UniRule"/>
</dbReference>
<accession>A0A9D7SHC0</accession>
<evidence type="ECO:0000256" key="3">
    <source>
        <dbReference type="ARBA" id="ARBA00022801"/>
    </source>
</evidence>
<dbReference type="GO" id="GO:0005737">
    <property type="term" value="C:cytoplasm"/>
    <property type="evidence" value="ECO:0007669"/>
    <property type="project" value="UniProtKB-SubCell"/>
</dbReference>
<evidence type="ECO:0000313" key="10">
    <source>
        <dbReference type="EMBL" id="MBK9796529.1"/>
    </source>
</evidence>
<dbReference type="HAMAP" id="MF_00099">
    <property type="entry name" value="CheB_chemtxs"/>
    <property type="match status" value="1"/>
</dbReference>
<dbReference type="PROSITE" id="PS50122">
    <property type="entry name" value="CHEB"/>
    <property type="match status" value="1"/>
</dbReference>
<comment type="similarity">
    <text evidence="5">Belongs to the CheB family.</text>
</comment>
<evidence type="ECO:0000256" key="7">
    <source>
        <dbReference type="PROSITE-ProRule" id="PRU00169"/>
    </source>
</evidence>
<keyword evidence="1 5" id="KW-0963">Cytoplasm</keyword>
<dbReference type="Gene3D" id="3.40.50.180">
    <property type="entry name" value="Methylesterase CheB, C-terminal domain"/>
    <property type="match status" value="1"/>
</dbReference>
<dbReference type="SMART" id="SM00448">
    <property type="entry name" value="REC"/>
    <property type="match status" value="1"/>
</dbReference>
<dbReference type="InterPro" id="IPR011006">
    <property type="entry name" value="CheY-like_superfamily"/>
</dbReference>
<dbReference type="CDD" id="cd17541">
    <property type="entry name" value="REC_CheB-like"/>
    <property type="match status" value="1"/>
</dbReference>
<evidence type="ECO:0000259" key="9">
    <source>
        <dbReference type="PROSITE" id="PS50122"/>
    </source>
</evidence>
<dbReference type="NCBIfam" id="NF009206">
    <property type="entry name" value="PRK12555.1"/>
    <property type="match status" value="1"/>
</dbReference>
<evidence type="ECO:0000256" key="6">
    <source>
        <dbReference type="PROSITE-ProRule" id="PRU00050"/>
    </source>
</evidence>
<evidence type="ECO:0000256" key="1">
    <source>
        <dbReference type="ARBA" id="ARBA00022490"/>
    </source>
</evidence>
<gene>
    <name evidence="5" type="primary">cheB</name>
    <name evidence="10" type="ORF">IPP58_08510</name>
</gene>
<comment type="PTM">
    <text evidence="5">Phosphorylated by CheA. Phosphorylation of the N-terminal regulatory domain activates the methylesterase activity.</text>
</comment>
<comment type="catalytic activity">
    <reaction evidence="4 5">
        <text>[protein]-L-glutamate 5-O-methyl ester + H2O = L-glutamyl-[protein] + methanol + H(+)</text>
        <dbReference type="Rhea" id="RHEA:23236"/>
        <dbReference type="Rhea" id="RHEA-COMP:10208"/>
        <dbReference type="Rhea" id="RHEA-COMP:10311"/>
        <dbReference type="ChEBI" id="CHEBI:15377"/>
        <dbReference type="ChEBI" id="CHEBI:15378"/>
        <dbReference type="ChEBI" id="CHEBI:17790"/>
        <dbReference type="ChEBI" id="CHEBI:29973"/>
        <dbReference type="ChEBI" id="CHEBI:82795"/>
        <dbReference type="EC" id="3.1.1.61"/>
    </reaction>
</comment>
<evidence type="ECO:0000256" key="2">
    <source>
        <dbReference type="ARBA" id="ARBA00022500"/>
    </source>
</evidence>
<dbReference type="Proteomes" id="UP000886657">
    <property type="component" value="Unassembled WGS sequence"/>
</dbReference>
<evidence type="ECO:0000256" key="4">
    <source>
        <dbReference type="ARBA" id="ARBA00048267"/>
    </source>
</evidence>
<dbReference type="PANTHER" id="PTHR42872">
    <property type="entry name" value="PROTEIN-GLUTAMATE METHYLESTERASE/PROTEIN-GLUTAMINE GLUTAMINASE"/>
    <property type="match status" value="1"/>
</dbReference>
<dbReference type="SUPFAM" id="SSF52738">
    <property type="entry name" value="Methylesterase CheB, C-terminal domain"/>
    <property type="match status" value="1"/>
</dbReference>
<dbReference type="InterPro" id="IPR035909">
    <property type="entry name" value="CheB_C"/>
</dbReference>
<comment type="function">
    <text evidence="5">Involved in chemotaxis. Part of a chemotaxis signal transduction system that modulates chemotaxis in response to various stimuli. Catalyzes the demethylation of specific methylglutamate residues introduced into the chemoreceptors (methyl-accepting chemotaxis proteins or MCP) by CheR. Also mediates the irreversible deamidation of specific glutamine residues to glutamic acid.</text>
</comment>
<dbReference type="Gene3D" id="3.40.50.2300">
    <property type="match status" value="1"/>
</dbReference>
<dbReference type="NCBIfam" id="NF001965">
    <property type="entry name" value="PRK00742.1"/>
    <property type="match status" value="1"/>
</dbReference>
<keyword evidence="2 5" id="KW-0145">Chemotaxis</keyword>
<dbReference type="InterPro" id="IPR000673">
    <property type="entry name" value="Sig_transdc_resp-reg_Me-estase"/>
</dbReference>
<keyword evidence="5 7" id="KW-0597">Phosphoprotein</keyword>
<dbReference type="GO" id="GO:0008984">
    <property type="term" value="F:protein-glutamate methylesterase activity"/>
    <property type="evidence" value="ECO:0007669"/>
    <property type="project" value="UniProtKB-UniRule"/>
</dbReference>
<comment type="caution">
    <text evidence="10">The sequence shown here is derived from an EMBL/GenBank/DDBJ whole genome shotgun (WGS) entry which is preliminary data.</text>
</comment>
<proteinExistence type="inferred from homology"/>
<feature type="active site" evidence="5 6">
    <location>
        <position position="292"/>
    </location>
</feature>
<protein>
    <recommendedName>
        <fullName evidence="5">Protein-glutamate methylesterase/protein-glutamine glutaminase</fullName>
        <ecNumber evidence="5">3.1.1.61</ecNumber>
        <ecNumber evidence="5">3.5.1.44</ecNumber>
    </recommendedName>
</protein>
<dbReference type="EC" id="3.5.1.44" evidence="5"/>
<feature type="domain" description="Response regulatory" evidence="8">
    <location>
        <begin position="8"/>
        <end position="125"/>
    </location>
</feature>
<dbReference type="PROSITE" id="PS50110">
    <property type="entry name" value="RESPONSE_REGULATORY"/>
    <property type="match status" value="1"/>
</dbReference>
<dbReference type="EC" id="3.1.1.61" evidence="5"/>
<feature type="domain" description="CheB-type methylesterase" evidence="9">
    <location>
        <begin position="158"/>
        <end position="350"/>
    </location>
</feature>
<dbReference type="EMBL" id="JADKIO010000006">
    <property type="protein sequence ID" value="MBK9796529.1"/>
    <property type="molecule type" value="Genomic_DNA"/>
</dbReference>
<comment type="domain">
    <text evidence="5">Contains a C-terminal catalytic domain, and an N-terminal region which modulates catalytic activity.</text>
</comment>
<reference evidence="10" key="1">
    <citation type="submission" date="2020-10" db="EMBL/GenBank/DDBJ databases">
        <title>Connecting structure to function with the recovery of over 1000 high-quality activated sludge metagenome-assembled genomes encoding full-length rRNA genes using long-read sequencing.</title>
        <authorList>
            <person name="Singleton C.M."/>
            <person name="Petriglieri F."/>
            <person name="Kristensen J.M."/>
            <person name="Kirkegaard R.H."/>
            <person name="Michaelsen T.Y."/>
            <person name="Andersen M.H."/>
            <person name="Karst S.M."/>
            <person name="Dueholm M.S."/>
            <person name="Nielsen P.H."/>
            <person name="Albertsen M."/>
        </authorList>
    </citation>
    <scope>NUCLEOTIDE SEQUENCE</scope>
    <source>
        <strain evidence="10">Skiv_18-Q3-R9-52_MAXAC.067</strain>
    </source>
</reference>
<feature type="active site" evidence="5 6">
    <location>
        <position position="196"/>
    </location>
</feature>